<comment type="caution">
    <text evidence="2">The sequence shown here is derived from an EMBL/GenBank/DDBJ whole genome shotgun (WGS) entry which is preliminary data.</text>
</comment>
<evidence type="ECO:0000313" key="3">
    <source>
        <dbReference type="Proteomes" id="UP000623681"/>
    </source>
</evidence>
<dbReference type="SMART" id="SM01321">
    <property type="entry name" value="Y1_Tnp"/>
    <property type="match status" value="1"/>
</dbReference>
<reference evidence="2" key="1">
    <citation type="submission" date="2021-01" db="EMBL/GenBank/DDBJ databases">
        <title>Genome public.</title>
        <authorList>
            <person name="Liu C."/>
            <person name="Sun Q."/>
        </authorList>
    </citation>
    <scope>NUCLEOTIDE SEQUENCE</scope>
    <source>
        <strain evidence="2">YIM B02565</strain>
    </source>
</reference>
<name>A0A937K5F5_9CLOT</name>
<feature type="domain" description="Transposase IS200-like" evidence="1">
    <location>
        <begin position="9"/>
        <end position="123"/>
    </location>
</feature>
<organism evidence="2 3">
    <name type="scientific">Clostridium paridis</name>
    <dbReference type="NCBI Taxonomy" id="2803863"/>
    <lineage>
        <taxon>Bacteria</taxon>
        <taxon>Bacillati</taxon>
        <taxon>Bacillota</taxon>
        <taxon>Clostridia</taxon>
        <taxon>Eubacteriales</taxon>
        <taxon>Clostridiaceae</taxon>
        <taxon>Clostridium</taxon>
    </lineage>
</organism>
<proteinExistence type="predicted"/>
<dbReference type="GO" id="GO:0006313">
    <property type="term" value="P:DNA transposition"/>
    <property type="evidence" value="ECO:0007669"/>
    <property type="project" value="InterPro"/>
</dbReference>
<evidence type="ECO:0000259" key="1">
    <source>
        <dbReference type="SMART" id="SM01321"/>
    </source>
</evidence>
<dbReference type="InterPro" id="IPR036515">
    <property type="entry name" value="Transposase_17_sf"/>
</dbReference>
<dbReference type="Pfam" id="PF01797">
    <property type="entry name" value="Y1_Tnp"/>
    <property type="match status" value="1"/>
</dbReference>
<dbReference type="Proteomes" id="UP000623681">
    <property type="component" value="Unassembled WGS sequence"/>
</dbReference>
<dbReference type="InterPro" id="IPR002686">
    <property type="entry name" value="Transposase_17"/>
</dbReference>
<protein>
    <submittedName>
        <fullName evidence="2">Transposase</fullName>
    </submittedName>
</protein>
<accession>A0A937K5F5</accession>
<keyword evidence="3" id="KW-1185">Reference proteome</keyword>
<dbReference type="RefSeq" id="WP_202768335.1">
    <property type="nucleotide sequence ID" value="NZ_JAESWA010000023.1"/>
</dbReference>
<dbReference type="PANTHER" id="PTHR34322">
    <property type="entry name" value="TRANSPOSASE, Y1_TNP DOMAIN-CONTAINING"/>
    <property type="match status" value="1"/>
</dbReference>
<gene>
    <name evidence="2" type="ORF">JK634_14160</name>
</gene>
<dbReference type="GO" id="GO:0004803">
    <property type="term" value="F:transposase activity"/>
    <property type="evidence" value="ECO:0007669"/>
    <property type="project" value="InterPro"/>
</dbReference>
<dbReference type="AlphaFoldDB" id="A0A937K5F5"/>
<dbReference type="PANTHER" id="PTHR34322:SF2">
    <property type="entry name" value="TRANSPOSASE IS200-LIKE DOMAIN-CONTAINING PROTEIN"/>
    <property type="match status" value="1"/>
</dbReference>
<dbReference type="GO" id="GO:0003677">
    <property type="term" value="F:DNA binding"/>
    <property type="evidence" value="ECO:0007669"/>
    <property type="project" value="InterPro"/>
</dbReference>
<sequence length="306" mass="36763">MARTSRIKRKHGIYHIMVKSIPELKLYNDNEDKDKYLKIIKEKQVLFGFKIYAFCIMSNHGHFIIDSNGADISEIMQSINSKYAFYFNRKYKRNGHLFLDRFKSKLINNDRYLYLLSLYIHSNPKDINIYRNSLENYYYSSLSNYFYGKKDKYNIVDTSRILFLFSNNIKTPRKSYKLAIENYTKMKYQDIDFKNDINKEIVELKNNKSNGRDLKHSIDKITNYLSEKFMIDKSLMNLKYNNEVNIVKSFLFLFMRCFCKMKVREIYDIYNNHSINTIYKLSNSGVALMLKNPNYTYIMDEYLSVI</sequence>
<dbReference type="SUPFAM" id="SSF143422">
    <property type="entry name" value="Transposase IS200-like"/>
    <property type="match status" value="1"/>
</dbReference>
<dbReference type="Gene3D" id="3.30.70.1290">
    <property type="entry name" value="Transposase IS200-like"/>
    <property type="match status" value="1"/>
</dbReference>
<evidence type="ECO:0000313" key="2">
    <source>
        <dbReference type="EMBL" id="MBL4932954.1"/>
    </source>
</evidence>
<dbReference type="EMBL" id="JAESWA010000023">
    <property type="protein sequence ID" value="MBL4932954.1"/>
    <property type="molecule type" value="Genomic_DNA"/>
</dbReference>